<comment type="caution">
    <text evidence="3">The sequence shown here is derived from an EMBL/GenBank/DDBJ whole genome shotgun (WGS) entry which is preliminary data.</text>
</comment>
<dbReference type="PANTHER" id="PTHR42783:SF3">
    <property type="entry name" value="GLUTAMATE SYNTHASE [NADPH] SMALL CHAIN-RELATED"/>
    <property type="match status" value="1"/>
</dbReference>
<dbReference type="Pfam" id="PF07992">
    <property type="entry name" value="Pyr_redox_2"/>
    <property type="match status" value="1"/>
</dbReference>
<protein>
    <submittedName>
        <fullName evidence="3">NAD(P)-dependent oxidoreductase</fullName>
    </submittedName>
</protein>
<dbReference type="InterPro" id="IPR028261">
    <property type="entry name" value="DPD_II"/>
</dbReference>
<evidence type="ECO:0000313" key="3">
    <source>
        <dbReference type="EMBL" id="HIT49991.1"/>
    </source>
</evidence>
<dbReference type="AlphaFoldDB" id="A0A9D1GSL2"/>
<dbReference type="SUPFAM" id="SSF46548">
    <property type="entry name" value="alpha-helical ferredoxin"/>
    <property type="match status" value="1"/>
</dbReference>
<name>A0A9D1GSL2_9MOLU</name>
<dbReference type="SUPFAM" id="SSF51971">
    <property type="entry name" value="Nucleotide-binding domain"/>
    <property type="match status" value="2"/>
</dbReference>
<sequence>MSDILLEAQRCLKCKRPLCQQGCPVQTEIPLIMQMFLEGKMDEAGEILFKNNPLSAVCSLICPHEKNCMGHCVLNRKDMPIKFYEVENYISTFYLEKAKLQQTEKNGHLVGIIGAGPAGITLAVLLAQKGYNVTIIDSKDKIGGVLRYGIPEFRLPKSLLDKLLGRMTELGIQFRPNTLIGPTITIDDMFEDGYDAIFIGTGVWKPNRLRIPGETFGNVHFAIDFLKNPDSYQELGDHVLIIGAGNVAMDAARTILRKTRAKVDIIFFRGREEVTALKEELQLAEVDGARMNYYLNTVSIEKDGIIVEPVLKQQQEDGSVTYYNDSEHAYKIEGSSVIIAIGQGAQTNIVKNTKQIDTNQKGLIEASEKGATTRPGVYAAGDVVSGARTVVEAVAATKKVAIEIDQYIKNKYNEQ</sequence>
<organism evidence="3 4">
    <name type="scientific">Candidatus Pelethenecus faecipullorum</name>
    <dbReference type="NCBI Taxonomy" id="2840900"/>
    <lineage>
        <taxon>Bacteria</taxon>
        <taxon>Bacillati</taxon>
        <taxon>Mycoplasmatota</taxon>
        <taxon>Mollicutes</taxon>
        <taxon>Candidatus Pelethenecus</taxon>
    </lineage>
</organism>
<dbReference type="Gene3D" id="1.10.1060.10">
    <property type="entry name" value="Alpha-helical ferredoxin"/>
    <property type="match status" value="1"/>
</dbReference>
<feature type="domain" description="Dihydroprymidine dehydrogenase" evidence="2">
    <location>
        <begin position="4"/>
        <end position="96"/>
    </location>
</feature>
<evidence type="ECO:0000259" key="2">
    <source>
        <dbReference type="Pfam" id="PF14691"/>
    </source>
</evidence>
<evidence type="ECO:0000259" key="1">
    <source>
        <dbReference type="Pfam" id="PF07992"/>
    </source>
</evidence>
<dbReference type="GO" id="GO:0016491">
    <property type="term" value="F:oxidoreductase activity"/>
    <property type="evidence" value="ECO:0007669"/>
    <property type="project" value="InterPro"/>
</dbReference>
<dbReference type="PRINTS" id="PR00368">
    <property type="entry name" value="FADPNR"/>
</dbReference>
<dbReference type="InterPro" id="IPR036188">
    <property type="entry name" value="FAD/NAD-bd_sf"/>
</dbReference>
<dbReference type="Pfam" id="PF14691">
    <property type="entry name" value="Fer4_20"/>
    <property type="match status" value="1"/>
</dbReference>
<feature type="domain" description="FAD/NAD(P)-binding" evidence="1">
    <location>
        <begin position="111"/>
        <end position="395"/>
    </location>
</feature>
<reference evidence="3" key="2">
    <citation type="journal article" date="2021" name="PeerJ">
        <title>Extensive microbial diversity within the chicken gut microbiome revealed by metagenomics and culture.</title>
        <authorList>
            <person name="Gilroy R."/>
            <person name="Ravi A."/>
            <person name="Getino M."/>
            <person name="Pursley I."/>
            <person name="Horton D.L."/>
            <person name="Alikhan N.F."/>
            <person name="Baker D."/>
            <person name="Gharbi K."/>
            <person name="Hall N."/>
            <person name="Watson M."/>
            <person name="Adriaenssens E.M."/>
            <person name="Foster-Nyarko E."/>
            <person name="Jarju S."/>
            <person name="Secka A."/>
            <person name="Antonio M."/>
            <person name="Oren A."/>
            <person name="Chaudhuri R.R."/>
            <person name="La Ragione R."/>
            <person name="Hildebrand F."/>
            <person name="Pallen M.J."/>
        </authorList>
    </citation>
    <scope>NUCLEOTIDE SEQUENCE</scope>
    <source>
        <strain evidence="3">ChiW17-6978</strain>
    </source>
</reference>
<reference evidence="3" key="1">
    <citation type="submission" date="2020-10" db="EMBL/GenBank/DDBJ databases">
        <authorList>
            <person name="Gilroy R."/>
        </authorList>
    </citation>
    <scope>NUCLEOTIDE SEQUENCE</scope>
    <source>
        <strain evidence="3">ChiW17-6978</strain>
    </source>
</reference>
<proteinExistence type="predicted"/>
<dbReference type="PANTHER" id="PTHR42783">
    <property type="entry name" value="GLUTAMATE SYNTHASE [NADPH] SMALL CHAIN"/>
    <property type="match status" value="1"/>
</dbReference>
<accession>A0A9D1GSL2</accession>
<dbReference type="GO" id="GO:0051536">
    <property type="term" value="F:iron-sulfur cluster binding"/>
    <property type="evidence" value="ECO:0007669"/>
    <property type="project" value="InterPro"/>
</dbReference>
<dbReference type="Proteomes" id="UP000886758">
    <property type="component" value="Unassembled WGS sequence"/>
</dbReference>
<dbReference type="InterPro" id="IPR009051">
    <property type="entry name" value="Helical_ferredxn"/>
</dbReference>
<evidence type="ECO:0000313" key="4">
    <source>
        <dbReference type="Proteomes" id="UP000886758"/>
    </source>
</evidence>
<dbReference type="InterPro" id="IPR023753">
    <property type="entry name" value="FAD/NAD-binding_dom"/>
</dbReference>
<gene>
    <name evidence="3" type="ORF">IAD46_03085</name>
</gene>
<dbReference type="EMBL" id="DVLF01000098">
    <property type="protein sequence ID" value="HIT49991.1"/>
    <property type="molecule type" value="Genomic_DNA"/>
</dbReference>
<dbReference type="PRINTS" id="PR00469">
    <property type="entry name" value="PNDRDTASEII"/>
</dbReference>
<dbReference type="Gene3D" id="3.50.50.60">
    <property type="entry name" value="FAD/NAD(P)-binding domain"/>
    <property type="match status" value="2"/>
</dbReference>